<evidence type="ECO:0000256" key="2">
    <source>
        <dbReference type="ARBA" id="ARBA00004202"/>
    </source>
</evidence>
<evidence type="ECO:0000256" key="8">
    <source>
        <dbReference type="ARBA" id="ARBA00040195"/>
    </source>
</evidence>
<dbReference type="PANTHER" id="PTHR15593:SF2">
    <property type="entry name" value="PHOSPHOINOSITIDE 3-KINASE REGULATORY SUBUNIT 5"/>
    <property type="match status" value="1"/>
</dbReference>
<evidence type="ECO:0000256" key="6">
    <source>
        <dbReference type="ARBA" id="ARBA00023136"/>
    </source>
</evidence>
<feature type="region of interest" description="Disordered" evidence="9">
    <location>
        <begin position="476"/>
        <end position="502"/>
    </location>
</feature>
<dbReference type="PANTHER" id="PTHR15593">
    <property type="entry name" value="PHOSPHATIDYLINOSITOL 3-KINASE REGULATORY SUBUNIT"/>
    <property type="match status" value="1"/>
</dbReference>
<dbReference type="GO" id="GO:0005944">
    <property type="term" value="C:phosphatidylinositol 3-kinase complex, class IB"/>
    <property type="evidence" value="ECO:0007669"/>
    <property type="project" value="InterPro"/>
</dbReference>
<accession>A0A444UQA3</accession>
<comment type="subcellular location">
    <subcellularLocation>
        <location evidence="2">Cell membrane</location>
        <topology evidence="2">Peripheral membrane protein</topology>
    </subcellularLocation>
    <subcellularLocation>
        <location evidence="3">Cytoplasm</location>
    </subcellularLocation>
    <subcellularLocation>
        <location evidence="1">Nucleus</location>
    </subcellularLocation>
</comment>
<dbReference type="Pfam" id="PF10486">
    <property type="entry name" value="PI3K_1B_p101"/>
    <property type="match status" value="2"/>
</dbReference>
<dbReference type="GO" id="GO:0005886">
    <property type="term" value="C:plasma membrane"/>
    <property type="evidence" value="ECO:0007669"/>
    <property type="project" value="UniProtKB-SubCell"/>
</dbReference>
<evidence type="ECO:0000256" key="4">
    <source>
        <dbReference type="ARBA" id="ARBA00022475"/>
    </source>
</evidence>
<dbReference type="GO" id="GO:0046935">
    <property type="term" value="F:1-phosphatidylinositol-3-kinase regulator activity"/>
    <property type="evidence" value="ECO:0007669"/>
    <property type="project" value="InterPro"/>
</dbReference>
<dbReference type="GO" id="GO:0007186">
    <property type="term" value="P:G protein-coupled receptor signaling pathway"/>
    <property type="evidence" value="ECO:0007669"/>
    <property type="project" value="TreeGrafter"/>
</dbReference>
<dbReference type="AlphaFoldDB" id="A0A444UQA3"/>
<evidence type="ECO:0000313" key="10">
    <source>
        <dbReference type="EMBL" id="RXM37331.1"/>
    </source>
</evidence>
<name>A0A444UQA3_ACIRT</name>
<protein>
    <recommendedName>
        <fullName evidence="8">Phosphoinositide 3-kinase regulatory subunit 5</fullName>
    </recommendedName>
</protein>
<evidence type="ECO:0000256" key="9">
    <source>
        <dbReference type="SAM" id="MobiDB-lite"/>
    </source>
</evidence>
<sequence>MLSASWYRPSWCEKGVGLGFYSSRSDVIFGNSKKPQEHDLMSGDPIVFQLYVVPVECTTPSNMSLHRTKQQQQRCSIVRLQFKTFLETTEGKRIQTRWTGCKEQMLGFHCTLEFRHDISENPMVVGLCMNRWSLEELVNRDPGNFLILLQQILKRTREVQVNSEYVLVAPLALMFFSTLLRTPFFPPDCTLLKEACEIYHSFLTWPEPYCSVCRDLLTFIHQELKAPGISYQRLVREEQGLTTENHPSKTITVLLMNPADVPKEYLSIADQLSTVEHSQRDSYITLIKHAYQCTFGTKYSLKDIQKTLESKELEELVEIFSASTEILETASALEDSVKSREFIQGKLGELREKAGIPAENGNTPADVLNEILRSECDLPPTTLAEPEEEELDDEEEDIEDEVEINNHRASTFSTTSKDSMFSTYSLASNCSMPSALSVVSGVDSDFCEDMDEDSRHEKQSKAKPKLKKRISMLFKSKSSQSLRRTESLGNPESKNNFPVKSRSNSLPQQVCLMRAERQSLKTTCFRRRPFLSCDDDSKATTLRVVVFGADQISGKVARAYSNLRLQESGCPRLTRYFRLQFYFVPVKRNSSCPAVPGSFPNSVSDSPMRPAAPMDLNPPGLEDSTNDIARYIGMLDPWYDRNILSLLSLPIGVLCQQASKIETDSFNNSKQRLPILADMVLYYCRHAAHTALVQLYQAELTLAGGERRTEVFIHSLELGHTAGTRAIKASGPGSKRFGIDGEREAVPLTLGIVYSKVSVSSRSQWNNIEKVCTSVNLTKACRRPEELDSKMECLQLTMTEVLKRQNSKSKMGYNQQMNTTQVKVDKVQVTGSNSTTFAVCFDQDEKKILQSVTRCEVSVCYKPENSILWRFRRKRSFQEQPPHPEFCSLLCLPISTFSGALP</sequence>
<evidence type="ECO:0000313" key="11">
    <source>
        <dbReference type="Proteomes" id="UP000289886"/>
    </source>
</evidence>
<dbReference type="InterPro" id="IPR019522">
    <property type="entry name" value="PIK3R5/6"/>
</dbReference>
<evidence type="ECO:0000256" key="3">
    <source>
        <dbReference type="ARBA" id="ARBA00004496"/>
    </source>
</evidence>
<evidence type="ECO:0000256" key="1">
    <source>
        <dbReference type="ARBA" id="ARBA00004123"/>
    </source>
</evidence>
<keyword evidence="6" id="KW-0472">Membrane</keyword>
<keyword evidence="7" id="KW-0539">Nucleus</keyword>
<evidence type="ECO:0000256" key="5">
    <source>
        <dbReference type="ARBA" id="ARBA00022490"/>
    </source>
</evidence>
<comment type="caution">
    <text evidence="10">The sequence shown here is derived from an EMBL/GenBank/DDBJ whole genome shotgun (WGS) entry which is preliminary data.</text>
</comment>
<evidence type="ECO:0000256" key="7">
    <source>
        <dbReference type="ARBA" id="ARBA00023242"/>
    </source>
</evidence>
<dbReference type="GO" id="GO:0005634">
    <property type="term" value="C:nucleus"/>
    <property type="evidence" value="ECO:0007669"/>
    <property type="project" value="UniProtKB-SubCell"/>
</dbReference>
<dbReference type="GO" id="GO:0005737">
    <property type="term" value="C:cytoplasm"/>
    <property type="evidence" value="ECO:0007669"/>
    <property type="project" value="UniProtKB-SubCell"/>
</dbReference>
<dbReference type="EMBL" id="SCEB01214069">
    <property type="protein sequence ID" value="RXM37331.1"/>
    <property type="molecule type" value="Genomic_DNA"/>
</dbReference>
<keyword evidence="11" id="KW-1185">Reference proteome</keyword>
<dbReference type="Proteomes" id="UP000289886">
    <property type="component" value="Unassembled WGS sequence"/>
</dbReference>
<organism evidence="10 11">
    <name type="scientific">Acipenser ruthenus</name>
    <name type="common">Sterlet sturgeon</name>
    <dbReference type="NCBI Taxonomy" id="7906"/>
    <lineage>
        <taxon>Eukaryota</taxon>
        <taxon>Metazoa</taxon>
        <taxon>Chordata</taxon>
        <taxon>Craniata</taxon>
        <taxon>Vertebrata</taxon>
        <taxon>Euteleostomi</taxon>
        <taxon>Actinopterygii</taxon>
        <taxon>Chondrostei</taxon>
        <taxon>Acipenseriformes</taxon>
        <taxon>Acipenseridae</taxon>
        <taxon>Acipenser</taxon>
    </lineage>
</organism>
<keyword evidence="4" id="KW-1003">Cell membrane</keyword>
<proteinExistence type="predicted"/>
<keyword evidence="5" id="KW-0963">Cytoplasm</keyword>
<gene>
    <name evidence="10" type="ORF">EOD39_0005</name>
</gene>
<reference evidence="10 11" key="1">
    <citation type="submission" date="2019-01" db="EMBL/GenBank/DDBJ databases">
        <title>Draft Genome and Complete Hox-Cluster Characterization of the Sterlet Sturgeon (Acipenser ruthenus).</title>
        <authorList>
            <person name="Wei Q."/>
        </authorList>
    </citation>
    <scope>NUCLEOTIDE SEQUENCE [LARGE SCALE GENOMIC DNA]</scope>
    <source>
        <strain evidence="10">WHYD16114868_AA</strain>
        <tissue evidence="10">Blood</tissue>
    </source>
</reference>